<protein>
    <submittedName>
        <fullName evidence="2">Uncharacterized protein</fullName>
    </submittedName>
</protein>
<dbReference type="EMBL" id="OBQJ01000001">
    <property type="protein sequence ID" value="SOC52294.1"/>
    <property type="molecule type" value="Genomic_DNA"/>
</dbReference>
<sequence length="86" mass="9789">MTANPKRFIAGAICPRCAAMDRIRAWEQNGIRYRECVSCDYLEQLAIDENGFAEDLTTRVNQPREDDTSDDIQTVRLIDPSDGKTH</sequence>
<dbReference type="AlphaFoldDB" id="A0A285VDY4"/>
<reference evidence="2 3" key="1">
    <citation type="submission" date="2017-08" db="EMBL/GenBank/DDBJ databases">
        <authorList>
            <person name="de Groot N.N."/>
        </authorList>
    </citation>
    <scope>NUCLEOTIDE SEQUENCE [LARGE SCALE GENOMIC DNA]</scope>
    <source>
        <strain evidence="2 3">USBA 855</strain>
    </source>
</reference>
<evidence type="ECO:0000313" key="2">
    <source>
        <dbReference type="EMBL" id="SOC52294.1"/>
    </source>
</evidence>
<proteinExistence type="predicted"/>
<evidence type="ECO:0000313" key="3">
    <source>
        <dbReference type="Proteomes" id="UP000219023"/>
    </source>
</evidence>
<dbReference type="RefSeq" id="WP_097021786.1">
    <property type="nucleotide sequence ID" value="NZ_JAHXDJ010000004.1"/>
</dbReference>
<feature type="region of interest" description="Disordered" evidence="1">
    <location>
        <begin position="59"/>
        <end position="86"/>
    </location>
</feature>
<dbReference type="NCBIfam" id="TIGR02443">
    <property type="entry name" value="YheV family putative zinc ribbon protein"/>
    <property type="match status" value="1"/>
</dbReference>
<name>A0A285VDY4_9GAMM</name>
<gene>
    <name evidence="2" type="ORF">SAMN05421509_101586</name>
</gene>
<organism evidence="2 3">
    <name type="scientific">Chromohalobacter canadensis</name>
    <dbReference type="NCBI Taxonomy" id="141389"/>
    <lineage>
        <taxon>Bacteria</taxon>
        <taxon>Pseudomonadati</taxon>
        <taxon>Pseudomonadota</taxon>
        <taxon>Gammaproteobacteria</taxon>
        <taxon>Oceanospirillales</taxon>
        <taxon>Halomonadaceae</taxon>
        <taxon>Chromohalobacter</taxon>
    </lineage>
</organism>
<evidence type="ECO:0000256" key="1">
    <source>
        <dbReference type="SAM" id="MobiDB-lite"/>
    </source>
</evidence>
<accession>A0A285VDY4</accession>
<dbReference type="InterPro" id="IPR012658">
    <property type="entry name" value="YheV"/>
</dbReference>
<dbReference type="Proteomes" id="UP000219023">
    <property type="component" value="Unassembled WGS sequence"/>
</dbReference>
<dbReference type="OrthoDB" id="5881059at2"/>
<dbReference type="Pfam" id="PF09526">
    <property type="entry name" value="DUF2387"/>
    <property type="match status" value="1"/>
</dbReference>